<keyword evidence="2" id="KW-1185">Reference proteome</keyword>
<proteinExistence type="predicted"/>
<organism evidence="1 2">
    <name type="scientific">[Myrmecia] bisecta</name>
    <dbReference type="NCBI Taxonomy" id="41462"/>
    <lineage>
        <taxon>Eukaryota</taxon>
        <taxon>Viridiplantae</taxon>
        <taxon>Chlorophyta</taxon>
        <taxon>core chlorophytes</taxon>
        <taxon>Trebouxiophyceae</taxon>
        <taxon>Trebouxiales</taxon>
        <taxon>Trebouxiaceae</taxon>
        <taxon>Myrmecia</taxon>
    </lineage>
</organism>
<name>A0AAW1R973_9CHLO</name>
<gene>
    <name evidence="1" type="ORF">WJX72_011226</name>
</gene>
<dbReference type="AlphaFoldDB" id="A0AAW1R973"/>
<protein>
    <submittedName>
        <fullName evidence="1">Uncharacterized protein</fullName>
    </submittedName>
</protein>
<dbReference type="EMBL" id="JALJOR010000001">
    <property type="protein sequence ID" value="KAK9830354.1"/>
    <property type="molecule type" value="Genomic_DNA"/>
</dbReference>
<comment type="caution">
    <text evidence="1">The sequence shown here is derived from an EMBL/GenBank/DDBJ whole genome shotgun (WGS) entry which is preliminary data.</text>
</comment>
<evidence type="ECO:0000313" key="2">
    <source>
        <dbReference type="Proteomes" id="UP001489004"/>
    </source>
</evidence>
<accession>A0AAW1R973</accession>
<evidence type="ECO:0000313" key="1">
    <source>
        <dbReference type="EMBL" id="KAK9830354.1"/>
    </source>
</evidence>
<reference evidence="1 2" key="1">
    <citation type="journal article" date="2024" name="Nat. Commun.">
        <title>Phylogenomics reveals the evolutionary origins of lichenization in chlorophyte algae.</title>
        <authorList>
            <person name="Puginier C."/>
            <person name="Libourel C."/>
            <person name="Otte J."/>
            <person name="Skaloud P."/>
            <person name="Haon M."/>
            <person name="Grisel S."/>
            <person name="Petersen M."/>
            <person name="Berrin J.G."/>
            <person name="Delaux P.M."/>
            <person name="Dal Grande F."/>
            <person name="Keller J."/>
        </authorList>
    </citation>
    <scope>NUCLEOTIDE SEQUENCE [LARGE SCALE GENOMIC DNA]</scope>
    <source>
        <strain evidence="1 2">SAG 2043</strain>
    </source>
</reference>
<sequence>MDSAPVNEYELQRLQRIERNQRVMQALGLTKNSLCPATISHCIAAQQAAKRRRRFEKAFRPASEPLRASRRIAGKKPEEVGLNNLIKLERLCEDGEGRTVQILRSPCNKKARMRSSQSLSTDLASLHNHNMFRLRTMSKRALSQRIHRIRRVDKLQSFIEVRP</sequence>
<dbReference type="Proteomes" id="UP001489004">
    <property type="component" value="Unassembled WGS sequence"/>
</dbReference>